<dbReference type="EMBL" id="ACEB01000017">
    <property type="protein sequence ID" value="EEG27412.1"/>
    <property type="molecule type" value="Genomic_DNA"/>
</dbReference>
<dbReference type="RefSeq" id="WP_005520637.1">
    <property type="nucleotide sequence ID" value="NZ_EQ973329.1"/>
</dbReference>
<evidence type="ECO:0000313" key="2">
    <source>
        <dbReference type="Proteomes" id="UP000006247"/>
    </source>
</evidence>
<sequence length="297" mass="32502">MTDPKALIESGDYPLKTTGDTLVGAQVKTITPYTEQTVKDRARKQALEAMPFGKKGLPELMADLGKTVLSGIADIFRALATGATFVVKTGLEFIGSLLNRVFDAVGSLIKPMQKEIKTGLSGQLALNDRIDLLDGAPGYVCAYQTVNLNSAWQANTARTLPFKGQVGPAKNAHLDTENGMIVLDAKGLWTFNARCHIGKTIYTGWGYCDVNLLVYTPEGDLYHEVAATFETPQQYAQSLVLATEPVVVDRPGYKAKIQIYMANWRTCYGGTRYSSFSAIRHSHEVENLGEQTVRDEV</sequence>
<organism evidence="1 2">
    <name type="scientific">Corynebacterium matruchotii ATCC 33806</name>
    <dbReference type="NCBI Taxonomy" id="566549"/>
    <lineage>
        <taxon>Bacteria</taxon>
        <taxon>Bacillati</taxon>
        <taxon>Actinomycetota</taxon>
        <taxon>Actinomycetes</taxon>
        <taxon>Mycobacteriales</taxon>
        <taxon>Corynebacteriaceae</taxon>
        <taxon>Corynebacterium</taxon>
    </lineage>
</organism>
<protein>
    <submittedName>
        <fullName evidence="1">Uncharacterized protein</fullName>
    </submittedName>
</protein>
<accession>C0E270</accession>
<proteinExistence type="predicted"/>
<dbReference type="HOGENOM" id="CLU_1022021_0_0_11"/>
<dbReference type="AlphaFoldDB" id="C0E270"/>
<gene>
    <name evidence="1" type="ORF">CORMATOL_01075</name>
</gene>
<evidence type="ECO:0000313" key="1">
    <source>
        <dbReference type="EMBL" id="EEG27412.1"/>
    </source>
</evidence>
<reference evidence="1 2" key="1">
    <citation type="submission" date="2009-01" db="EMBL/GenBank/DDBJ databases">
        <authorList>
            <person name="Fulton L."/>
            <person name="Clifton S."/>
            <person name="Chinwalla A.T."/>
            <person name="Mitreva M."/>
            <person name="Sodergren E."/>
            <person name="Weinstock G."/>
            <person name="Clifton S."/>
            <person name="Dooling D.J."/>
            <person name="Fulton B."/>
            <person name="Minx P."/>
            <person name="Pepin K.H."/>
            <person name="Johnson M."/>
            <person name="Bhonagiri V."/>
            <person name="Nash W.E."/>
            <person name="Mardis E.R."/>
            <person name="Wilson R.K."/>
        </authorList>
    </citation>
    <scope>NUCLEOTIDE SEQUENCE [LARGE SCALE GENOMIC DNA]</scope>
    <source>
        <strain evidence="1 2">ATCC 33806</strain>
    </source>
</reference>
<dbReference type="Proteomes" id="UP000006247">
    <property type="component" value="Unassembled WGS sequence"/>
</dbReference>
<name>C0E270_9CORY</name>
<comment type="caution">
    <text evidence="1">The sequence shown here is derived from an EMBL/GenBank/DDBJ whole genome shotgun (WGS) entry which is preliminary data.</text>
</comment>